<comment type="caution">
    <text evidence="2">The sequence shown here is derived from an EMBL/GenBank/DDBJ whole genome shotgun (WGS) entry which is preliminary data.</text>
</comment>
<proteinExistence type="predicted"/>
<dbReference type="AlphaFoldDB" id="A0A537IRH6"/>
<evidence type="ECO:0000313" key="2">
    <source>
        <dbReference type="EMBL" id="TMI73943.1"/>
    </source>
</evidence>
<accession>A0A537IRH6</accession>
<name>A0A537IRH6_9BACT</name>
<gene>
    <name evidence="2" type="ORF">E6H05_08230</name>
</gene>
<dbReference type="Gene3D" id="3.90.1200.10">
    <property type="match status" value="1"/>
</dbReference>
<dbReference type="EMBL" id="VBAP01000060">
    <property type="protein sequence ID" value="TMI73943.1"/>
    <property type="molecule type" value="Genomic_DNA"/>
</dbReference>
<dbReference type="Proteomes" id="UP000318834">
    <property type="component" value="Unassembled WGS sequence"/>
</dbReference>
<dbReference type="InterPro" id="IPR002575">
    <property type="entry name" value="Aminoglycoside_PTrfase"/>
</dbReference>
<dbReference type="SUPFAM" id="SSF56112">
    <property type="entry name" value="Protein kinase-like (PK-like)"/>
    <property type="match status" value="1"/>
</dbReference>
<dbReference type="InterPro" id="IPR011009">
    <property type="entry name" value="Kinase-like_dom_sf"/>
</dbReference>
<evidence type="ECO:0000259" key="1">
    <source>
        <dbReference type="Pfam" id="PF01636"/>
    </source>
</evidence>
<reference evidence="2 3" key="1">
    <citation type="journal article" date="2019" name="Nat. Microbiol.">
        <title>Mediterranean grassland soil C-N compound turnover is dependent on rainfall and depth, and is mediated by genomically divergent microorganisms.</title>
        <authorList>
            <person name="Diamond S."/>
            <person name="Andeer P.F."/>
            <person name="Li Z."/>
            <person name="Crits-Christoph A."/>
            <person name="Burstein D."/>
            <person name="Anantharaman K."/>
            <person name="Lane K.R."/>
            <person name="Thomas B.C."/>
            <person name="Pan C."/>
            <person name="Northen T.R."/>
            <person name="Banfield J.F."/>
        </authorList>
    </citation>
    <scope>NUCLEOTIDE SEQUENCE [LARGE SCALE GENOMIC DNA]</scope>
    <source>
        <strain evidence="2">NP_8</strain>
    </source>
</reference>
<evidence type="ECO:0000313" key="3">
    <source>
        <dbReference type="Proteomes" id="UP000318834"/>
    </source>
</evidence>
<feature type="domain" description="Aminoglycoside phosphotransferase" evidence="1">
    <location>
        <begin position="60"/>
        <end position="292"/>
    </location>
</feature>
<sequence length="357" mass="40433">MTSRVSQDVDLRQGFVRSLEERREPGAAEVYQRLQEMLGRAESSNGAIRLERLKQAVYRLRVGDGPGRALVLKRHTPAIAQIDRLVAERWLPALGFEDRCPQLLAAAAEREGRWTWHIYEDLGHDNLAAQRLPWRLEAAVDLIAELHTRAAGHSLIPEIRCRARDHGAPFFLSNLRDAIDALDALADLPRDAPPEFPAARTRLLDRLHTLLEDAPRRVRLMKEHGGPDTLLHGDLWPKNIFVSMNAAAPHPRLIDWDHVGAGPFSYDVSTLLYQSSPDERPWMLRRYREAVERAGRRLPSDAELNLLFHTAEAARYAHCILFDAMALLNDGADWGFAELIAYEQWFEALRPPLVGAS</sequence>
<protein>
    <recommendedName>
        <fullName evidence="1">Aminoglycoside phosphotransferase domain-containing protein</fullName>
    </recommendedName>
</protein>
<dbReference type="Pfam" id="PF01636">
    <property type="entry name" value="APH"/>
    <property type="match status" value="1"/>
</dbReference>
<organism evidence="2 3">
    <name type="scientific">Candidatus Segetimicrobium genomatis</name>
    <dbReference type="NCBI Taxonomy" id="2569760"/>
    <lineage>
        <taxon>Bacteria</taxon>
        <taxon>Bacillati</taxon>
        <taxon>Candidatus Sysuimicrobiota</taxon>
        <taxon>Candidatus Sysuimicrobiia</taxon>
        <taxon>Candidatus Sysuimicrobiales</taxon>
        <taxon>Candidatus Segetimicrobiaceae</taxon>
        <taxon>Candidatus Segetimicrobium</taxon>
    </lineage>
</organism>